<feature type="transmembrane region" description="Helical" evidence="13">
    <location>
        <begin position="105"/>
        <end position="126"/>
    </location>
</feature>
<dbReference type="PANTHER" id="PTHR10978:SF5">
    <property type="entry name" value="SUCCINATE DEHYDROGENASE CYTOCHROME B560 SUBUNIT, MITOCHONDRIAL"/>
    <property type="match status" value="1"/>
</dbReference>
<organism evidence="14 15">
    <name type="scientific">Rhodopseudomonas telluris</name>
    <dbReference type="NCBI Taxonomy" id="644215"/>
    <lineage>
        <taxon>Bacteria</taxon>
        <taxon>Pseudomonadati</taxon>
        <taxon>Pseudomonadota</taxon>
        <taxon>Alphaproteobacteria</taxon>
        <taxon>Hyphomicrobiales</taxon>
        <taxon>Nitrobacteraceae</taxon>
        <taxon>Rhodopseudomonas</taxon>
    </lineage>
</organism>
<accession>A0ABV6EQR5</accession>
<dbReference type="InterPro" id="IPR034804">
    <property type="entry name" value="SQR/QFR_C/D"/>
</dbReference>
<keyword evidence="11 13" id="KW-0472">Membrane</keyword>
<evidence type="ECO:0000256" key="13">
    <source>
        <dbReference type="SAM" id="Phobius"/>
    </source>
</evidence>
<evidence type="ECO:0000256" key="2">
    <source>
        <dbReference type="ARBA" id="ARBA00004050"/>
    </source>
</evidence>
<keyword evidence="7 13" id="KW-0812">Transmembrane</keyword>
<proteinExistence type="inferred from homology"/>
<evidence type="ECO:0000256" key="4">
    <source>
        <dbReference type="ARBA" id="ARBA00007244"/>
    </source>
</evidence>
<evidence type="ECO:0000256" key="8">
    <source>
        <dbReference type="ARBA" id="ARBA00022723"/>
    </source>
</evidence>
<dbReference type="RefSeq" id="WP_378386580.1">
    <property type="nucleotide sequence ID" value="NZ_JBHLWM010000003.1"/>
</dbReference>
<reference evidence="14 15" key="1">
    <citation type="submission" date="2024-09" db="EMBL/GenBank/DDBJ databases">
        <authorList>
            <person name="Sun Q."/>
            <person name="Mori K."/>
        </authorList>
    </citation>
    <scope>NUCLEOTIDE SEQUENCE [LARGE SCALE GENOMIC DNA]</scope>
    <source>
        <strain evidence="14 15">KCTC 23279</strain>
    </source>
</reference>
<comment type="subunit">
    <text evidence="12">Part of an enzyme complex containing four subunits: a flavoprotein, an iron-sulfur protein, plus two membrane-anchoring proteins, SdhC and SdhD. The complex can form homotrimers.</text>
</comment>
<name>A0ABV6EQR5_9BRAD</name>
<dbReference type="PROSITE" id="PS01001">
    <property type="entry name" value="SDH_CYT_2"/>
    <property type="match status" value="1"/>
</dbReference>
<comment type="similarity">
    <text evidence="4">Belongs to the cytochrome b560 family.</text>
</comment>
<keyword evidence="9 13" id="KW-1133">Transmembrane helix</keyword>
<evidence type="ECO:0000256" key="12">
    <source>
        <dbReference type="ARBA" id="ARBA00025912"/>
    </source>
</evidence>
<feature type="transmembrane region" description="Helical" evidence="13">
    <location>
        <begin position="66"/>
        <end position="85"/>
    </location>
</feature>
<evidence type="ECO:0000256" key="7">
    <source>
        <dbReference type="ARBA" id="ARBA00022692"/>
    </source>
</evidence>
<comment type="subcellular location">
    <subcellularLocation>
        <location evidence="3">Membrane</location>
        <topology evidence="3">Multi-pass membrane protein</topology>
    </subcellularLocation>
</comment>
<comment type="caution">
    <text evidence="14">The sequence shown here is derived from an EMBL/GenBank/DDBJ whole genome shotgun (WGS) entry which is preliminary data.</text>
</comment>
<keyword evidence="15" id="KW-1185">Reference proteome</keyword>
<keyword evidence="6" id="KW-0349">Heme</keyword>
<comment type="function">
    <text evidence="2">Membrane-anchoring subunit of succinate dehydrogenase (SDH).</text>
</comment>
<dbReference type="CDD" id="cd03499">
    <property type="entry name" value="SQR_TypeC_SdhC"/>
    <property type="match status" value="1"/>
</dbReference>
<dbReference type="SUPFAM" id="SSF81343">
    <property type="entry name" value="Fumarate reductase respiratory complex transmembrane subunits"/>
    <property type="match status" value="1"/>
</dbReference>
<evidence type="ECO:0000313" key="14">
    <source>
        <dbReference type="EMBL" id="MFC0240574.1"/>
    </source>
</evidence>
<dbReference type="Pfam" id="PF01127">
    <property type="entry name" value="Sdh_cyt"/>
    <property type="match status" value="1"/>
</dbReference>
<evidence type="ECO:0000256" key="3">
    <source>
        <dbReference type="ARBA" id="ARBA00004141"/>
    </source>
</evidence>
<keyword evidence="8" id="KW-0479">Metal-binding</keyword>
<dbReference type="PANTHER" id="PTHR10978">
    <property type="entry name" value="SUCCINATE DEHYDROGENASE CYTOCHROME B560 SUBUNIT"/>
    <property type="match status" value="1"/>
</dbReference>
<evidence type="ECO:0000313" key="15">
    <source>
        <dbReference type="Proteomes" id="UP001589775"/>
    </source>
</evidence>
<evidence type="ECO:0000256" key="11">
    <source>
        <dbReference type="ARBA" id="ARBA00023136"/>
    </source>
</evidence>
<gene>
    <name evidence="14" type="primary">sdhC</name>
    <name evidence="14" type="ORF">ACFFJ6_08865</name>
</gene>
<dbReference type="InterPro" id="IPR014314">
    <property type="entry name" value="Succ_DH_cytb556"/>
</dbReference>
<dbReference type="InterPro" id="IPR018495">
    <property type="entry name" value="Succ_DH_cyt_bsu_CS"/>
</dbReference>
<dbReference type="PROSITE" id="PS01000">
    <property type="entry name" value="SDH_CYT_1"/>
    <property type="match status" value="1"/>
</dbReference>
<keyword evidence="10" id="KW-0408">Iron</keyword>
<dbReference type="Proteomes" id="UP001589775">
    <property type="component" value="Unassembled WGS sequence"/>
</dbReference>
<dbReference type="NCBIfam" id="TIGR02970">
    <property type="entry name" value="succ_dehyd_cytB"/>
    <property type="match status" value="1"/>
</dbReference>
<dbReference type="EMBL" id="JBHLWM010000003">
    <property type="protein sequence ID" value="MFC0240574.1"/>
    <property type="molecule type" value="Genomic_DNA"/>
</dbReference>
<protein>
    <recommendedName>
        <fullName evidence="5">Succinate dehydrogenase cytochrome b556 subunit</fullName>
    </recommendedName>
</protein>
<evidence type="ECO:0000256" key="5">
    <source>
        <dbReference type="ARBA" id="ARBA00020076"/>
    </source>
</evidence>
<evidence type="ECO:0000256" key="9">
    <source>
        <dbReference type="ARBA" id="ARBA00022989"/>
    </source>
</evidence>
<evidence type="ECO:0000256" key="10">
    <source>
        <dbReference type="ARBA" id="ARBA00023004"/>
    </source>
</evidence>
<comment type="cofactor">
    <cofactor evidence="1">
        <name>heme</name>
        <dbReference type="ChEBI" id="CHEBI:30413"/>
    </cofactor>
</comment>
<feature type="transmembrane region" description="Helical" evidence="13">
    <location>
        <begin position="33"/>
        <end position="54"/>
    </location>
</feature>
<evidence type="ECO:0000256" key="1">
    <source>
        <dbReference type="ARBA" id="ARBA00001971"/>
    </source>
</evidence>
<dbReference type="Gene3D" id="1.20.1300.10">
    <property type="entry name" value="Fumarate reductase/succinate dehydrogenase, transmembrane subunit"/>
    <property type="match status" value="1"/>
</dbReference>
<dbReference type="PIRSF" id="PIRSF000178">
    <property type="entry name" value="SDH_cyt_b560"/>
    <property type="match status" value="1"/>
</dbReference>
<evidence type="ECO:0000256" key="6">
    <source>
        <dbReference type="ARBA" id="ARBA00022617"/>
    </source>
</evidence>
<sequence length="132" mass="14787">MTARIDRPLSPHMQTYRWSLTMTMSIVHRATGIALYSGTLLLAWWLIACAAGPASYATIQAFTGSWIGRLILFGYTWALMHHLLSGVRHFVWDLGYGFKTADREWLTWAALIGGLVLTVLLWVIAFSMGAAR</sequence>
<dbReference type="InterPro" id="IPR000701">
    <property type="entry name" value="SuccDH_FuR_B_TM-su"/>
</dbReference>